<organism evidence="7 8">
    <name type="scientific">Tessaracoccus oleiagri</name>
    <dbReference type="NCBI Taxonomy" id="686624"/>
    <lineage>
        <taxon>Bacteria</taxon>
        <taxon>Bacillati</taxon>
        <taxon>Actinomycetota</taxon>
        <taxon>Actinomycetes</taxon>
        <taxon>Propionibacteriales</taxon>
        <taxon>Propionibacteriaceae</taxon>
        <taxon>Tessaracoccus</taxon>
    </lineage>
</organism>
<dbReference type="STRING" id="686624.SAMN04488242_0511"/>
<dbReference type="NCBIfam" id="TIGR01470">
    <property type="entry name" value="cysG_Nterm"/>
    <property type="match status" value="1"/>
</dbReference>
<dbReference type="PANTHER" id="PTHR35330">
    <property type="entry name" value="SIROHEME BIOSYNTHESIS PROTEIN MET8"/>
    <property type="match status" value="1"/>
</dbReference>
<evidence type="ECO:0000256" key="6">
    <source>
        <dbReference type="ARBA" id="ARBA00047561"/>
    </source>
</evidence>
<keyword evidence="3" id="KW-0560">Oxidoreductase</keyword>
<keyword evidence="4" id="KW-0520">NAD</keyword>
<accession>A0A1G9HTW9</accession>
<comment type="catalytic activity">
    <reaction evidence="6">
        <text>precorrin-2 + NAD(+) = sirohydrochlorin + NADH + 2 H(+)</text>
        <dbReference type="Rhea" id="RHEA:15613"/>
        <dbReference type="ChEBI" id="CHEBI:15378"/>
        <dbReference type="ChEBI" id="CHEBI:57540"/>
        <dbReference type="ChEBI" id="CHEBI:57945"/>
        <dbReference type="ChEBI" id="CHEBI:58351"/>
        <dbReference type="ChEBI" id="CHEBI:58827"/>
        <dbReference type="EC" id="1.3.1.76"/>
    </reaction>
</comment>
<reference evidence="7 8" key="1">
    <citation type="submission" date="2016-10" db="EMBL/GenBank/DDBJ databases">
        <authorList>
            <person name="de Groot N.N."/>
        </authorList>
    </citation>
    <scope>NUCLEOTIDE SEQUENCE [LARGE SCALE GENOMIC DNA]</scope>
    <source>
        <strain evidence="7 8">CGMCC 1.9159</strain>
    </source>
</reference>
<comment type="pathway">
    <text evidence="1">Porphyrin-containing compound metabolism; siroheme biosynthesis; sirohydrochlorin from precorrin-2: step 1/1.</text>
</comment>
<keyword evidence="8" id="KW-1185">Reference proteome</keyword>
<dbReference type="Gene3D" id="3.40.50.720">
    <property type="entry name" value="NAD(P)-binding Rossmann-like Domain"/>
    <property type="match status" value="1"/>
</dbReference>
<dbReference type="OrthoDB" id="7345302at2"/>
<dbReference type="EMBL" id="FNGP01000001">
    <property type="protein sequence ID" value="SDL16164.1"/>
    <property type="molecule type" value="Genomic_DNA"/>
</dbReference>
<keyword evidence="5" id="KW-0627">Porphyrin biosynthesis</keyword>
<evidence type="ECO:0000256" key="4">
    <source>
        <dbReference type="ARBA" id="ARBA00023027"/>
    </source>
</evidence>
<evidence type="ECO:0000256" key="5">
    <source>
        <dbReference type="ARBA" id="ARBA00023244"/>
    </source>
</evidence>
<dbReference type="Pfam" id="PF13241">
    <property type="entry name" value="NAD_binding_7"/>
    <property type="match status" value="1"/>
</dbReference>
<dbReference type="GO" id="GO:0019354">
    <property type="term" value="P:siroheme biosynthetic process"/>
    <property type="evidence" value="ECO:0007669"/>
    <property type="project" value="UniProtKB-UniPathway"/>
</dbReference>
<dbReference type="GO" id="GO:0043115">
    <property type="term" value="F:precorrin-2 dehydrogenase activity"/>
    <property type="evidence" value="ECO:0007669"/>
    <property type="project" value="UniProtKB-EC"/>
</dbReference>
<protein>
    <recommendedName>
        <fullName evidence="2">precorrin-2 dehydrogenase</fullName>
        <ecNumber evidence="2">1.3.1.76</ecNumber>
    </recommendedName>
</protein>
<gene>
    <name evidence="7" type="ORF">SAMN04488242_0511</name>
</gene>
<dbReference type="EC" id="1.3.1.76" evidence="2"/>
<dbReference type="GO" id="GO:0004325">
    <property type="term" value="F:ferrochelatase activity"/>
    <property type="evidence" value="ECO:0007669"/>
    <property type="project" value="InterPro"/>
</dbReference>
<name>A0A1G9HTW9_9ACTN</name>
<dbReference type="InterPro" id="IPR006367">
    <property type="entry name" value="Sirohaem_synthase_N"/>
</dbReference>
<dbReference type="UniPathway" id="UPA00262">
    <property type="reaction ID" value="UER00222"/>
</dbReference>
<evidence type="ECO:0000313" key="8">
    <source>
        <dbReference type="Proteomes" id="UP000199475"/>
    </source>
</evidence>
<dbReference type="Proteomes" id="UP000199475">
    <property type="component" value="Unassembled WGS sequence"/>
</dbReference>
<dbReference type="AlphaFoldDB" id="A0A1G9HTW9"/>
<dbReference type="InterPro" id="IPR028161">
    <property type="entry name" value="Met8-like"/>
</dbReference>
<sequence length="160" mass="17002">MAPPDHTDSGSPAYLAGLLLRGRDVLVAGAGAVAERRLERLLEVGANVRVVAPDATAWVAGRAEEGALVWHRRPVAESDVDGAWYVIAATDSPEVNAAVAAAAEARHTFCVRCDDARHGSAWTPASYNVADMTVAVIGNRSPQRSKAVRDAIHRAMEEPR</sequence>
<evidence type="ECO:0000256" key="3">
    <source>
        <dbReference type="ARBA" id="ARBA00023002"/>
    </source>
</evidence>
<proteinExistence type="predicted"/>
<dbReference type="InterPro" id="IPR036291">
    <property type="entry name" value="NAD(P)-bd_dom_sf"/>
</dbReference>
<evidence type="ECO:0000256" key="1">
    <source>
        <dbReference type="ARBA" id="ARBA00005010"/>
    </source>
</evidence>
<evidence type="ECO:0000313" key="7">
    <source>
        <dbReference type="EMBL" id="SDL16164.1"/>
    </source>
</evidence>
<dbReference type="RefSeq" id="WP_093248656.1">
    <property type="nucleotide sequence ID" value="NZ_FNGP01000001.1"/>
</dbReference>
<dbReference type="SUPFAM" id="SSF51735">
    <property type="entry name" value="NAD(P)-binding Rossmann-fold domains"/>
    <property type="match status" value="1"/>
</dbReference>
<evidence type="ECO:0000256" key="2">
    <source>
        <dbReference type="ARBA" id="ARBA00012400"/>
    </source>
</evidence>
<dbReference type="PANTHER" id="PTHR35330:SF1">
    <property type="entry name" value="SIROHEME BIOSYNTHESIS PROTEIN MET8"/>
    <property type="match status" value="1"/>
</dbReference>